<feature type="transmembrane region" description="Helical" evidence="8">
    <location>
        <begin position="28"/>
        <end position="48"/>
    </location>
</feature>
<reference evidence="10 11" key="1">
    <citation type="journal article" date="2018" name="IMA Fungus">
        <title>IMA Genome-F 9: Draft genome sequence of Annulohypoxylon stygium, Aspergillus mulundensis, Berkeleyomyces basicola (syn. Thielaviopsis basicola), Ceratocystis smalleyi, two Cercospora beticola strains, Coleophoma cylindrospora, Fusarium fracticaudum, Phialophora cf. hyalina, and Morchella septimelata.</title>
        <authorList>
            <person name="Wingfield B.D."/>
            <person name="Bills G.F."/>
            <person name="Dong Y."/>
            <person name="Huang W."/>
            <person name="Nel W.J."/>
            <person name="Swalarsk-Parry B.S."/>
            <person name="Vaghefi N."/>
            <person name="Wilken P.M."/>
            <person name="An Z."/>
            <person name="de Beer Z.W."/>
            <person name="De Vos L."/>
            <person name="Chen L."/>
            <person name="Duong T.A."/>
            <person name="Gao Y."/>
            <person name="Hammerbacher A."/>
            <person name="Kikkert J.R."/>
            <person name="Li Y."/>
            <person name="Li H."/>
            <person name="Li K."/>
            <person name="Li Q."/>
            <person name="Liu X."/>
            <person name="Ma X."/>
            <person name="Naidoo K."/>
            <person name="Pethybridge S.J."/>
            <person name="Sun J."/>
            <person name="Steenkamp E.T."/>
            <person name="van der Nest M.A."/>
            <person name="van Wyk S."/>
            <person name="Wingfield M.J."/>
            <person name="Xiong C."/>
            <person name="Yue Q."/>
            <person name="Zhang X."/>
        </authorList>
    </citation>
    <scope>NUCLEOTIDE SEQUENCE [LARGE SCALE GENOMIC DNA]</scope>
    <source>
        <strain evidence="10 11">BP5796</strain>
    </source>
</reference>
<comment type="caution">
    <text evidence="10">The sequence shown here is derived from an EMBL/GenBank/DDBJ whole genome shotgun (WGS) entry which is preliminary data.</text>
</comment>
<evidence type="ECO:0000313" key="10">
    <source>
        <dbReference type="EMBL" id="RDW63923.1"/>
    </source>
</evidence>
<sequence length="346" mass="39174">MSGFNISYPPFHINNIPPSVEQMGYDSIKATAFLLIPTELLYFSIYFHTKGQYRIYKYLTFLSLVTFWISPWAAPISCSPAKTLQNFAIAIGTMKLLDIWARRNSLPTYTAGRRPADWLLALIILTELRYESFTPNHVRVPRDQENFNEPLQLAIHLGAFLALQSFPQNYPTVLAFEVLLSIYIIWTSLQLVLRYKGSPALFGPLYKIDSLTGFWSESWHNVFASPCTSLAYSPLRYGLPRMGVPIPIARSLGVLGAFTLMAAFHMYALAPMLSQEALNKIGLFFVLNGIATVAEALVWGHRRHWLKTAMAWAFQVVVASWTAEGLNLPNGLSKIPWRELCEPRAY</sequence>
<dbReference type="GO" id="GO:0006629">
    <property type="term" value="P:lipid metabolic process"/>
    <property type="evidence" value="ECO:0007669"/>
    <property type="project" value="InterPro"/>
</dbReference>
<organism evidence="10 11">
    <name type="scientific">Coleophoma crateriformis</name>
    <dbReference type="NCBI Taxonomy" id="565419"/>
    <lineage>
        <taxon>Eukaryota</taxon>
        <taxon>Fungi</taxon>
        <taxon>Dikarya</taxon>
        <taxon>Ascomycota</taxon>
        <taxon>Pezizomycotina</taxon>
        <taxon>Leotiomycetes</taxon>
        <taxon>Helotiales</taxon>
        <taxon>Dermateaceae</taxon>
        <taxon>Coleophoma</taxon>
    </lineage>
</organism>
<evidence type="ECO:0000256" key="8">
    <source>
        <dbReference type="SAM" id="Phobius"/>
    </source>
</evidence>
<dbReference type="PANTHER" id="PTHR31595:SF57">
    <property type="entry name" value="OS04G0481900 PROTEIN"/>
    <property type="match status" value="1"/>
</dbReference>
<gene>
    <name evidence="10" type="ORF">BP5796_10425</name>
</gene>
<keyword evidence="11" id="KW-1185">Reference proteome</keyword>
<dbReference type="AlphaFoldDB" id="A0A3D8QQ25"/>
<keyword evidence="6 8" id="KW-1133">Transmembrane helix</keyword>
<dbReference type="Pfam" id="PF13813">
    <property type="entry name" value="MBOAT_2"/>
    <property type="match status" value="1"/>
</dbReference>
<comment type="subcellular location">
    <subcellularLocation>
        <location evidence="1">Membrane</location>
        <topology evidence="1">Multi-pass membrane protein</topology>
    </subcellularLocation>
</comment>
<proteinExistence type="inferred from homology"/>
<evidence type="ECO:0000259" key="9">
    <source>
        <dbReference type="Pfam" id="PF13813"/>
    </source>
</evidence>
<comment type="pathway">
    <text evidence="2">Secondary metabolite biosynthesis.</text>
</comment>
<evidence type="ECO:0000256" key="7">
    <source>
        <dbReference type="ARBA" id="ARBA00023136"/>
    </source>
</evidence>
<evidence type="ECO:0000256" key="3">
    <source>
        <dbReference type="ARBA" id="ARBA00007282"/>
    </source>
</evidence>
<feature type="transmembrane region" description="Helical" evidence="8">
    <location>
        <begin position="55"/>
        <end position="74"/>
    </location>
</feature>
<evidence type="ECO:0000313" key="11">
    <source>
        <dbReference type="Proteomes" id="UP000256328"/>
    </source>
</evidence>
<protein>
    <recommendedName>
        <fullName evidence="9">Wax synthase domain-containing protein</fullName>
    </recommendedName>
</protein>
<evidence type="ECO:0000256" key="2">
    <source>
        <dbReference type="ARBA" id="ARBA00005179"/>
    </source>
</evidence>
<evidence type="ECO:0000256" key="6">
    <source>
        <dbReference type="ARBA" id="ARBA00022989"/>
    </source>
</evidence>
<feature type="transmembrane region" description="Helical" evidence="8">
    <location>
        <begin position="281"/>
        <end position="300"/>
    </location>
</feature>
<dbReference type="GO" id="GO:0016020">
    <property type="term" value="C:membrane"/>
    <property type="evidence" value="ECO:0007669"/>
    <property type="project" value="UniProtKB-SubCell"/>
</dbReference>
<feature type="transmembrane region" description="Helical" evidence="8">
    <location>
        <begin position="173"/>
        <end position="193"/>
    </location>
</feature>
<keyword evidence="5 8" id="KW-0812">Transmembrane</keyword>
<feature type="transmembrane region" description="Helical" evidence="8">
    <location>
        <begin position="248"/>
        <end position="269"/>
    </location>
</feature>
<evidence type="ECO:0000256" key="1">
    <source>
        <dbReference type="ARBA" id="ARBA00004141"/>
    </source>
</evidence>
<dbReference type="Proteomes" id="UP000256328">
    <property type="component" value="Unassembled WGS sequence"/>
</dbReference>
<dbReference type="InterPro" id="IPR044851">
    <property type="entry name" value="Wax_synthase"/>
</dbReference>
<dbReference type="EMBL" id="PDLN01000016">
    <property type="protein sequence ID" value="RDW63923.1"/>
    <property type="molecule type" value="Genomic_DNA"/>
</dbReference>
<dbReference type="OrthoDB" id="1077582at2759"/>
<dbReference type="PANTHER" id="PTHR31595">
    <property type="entry name" value="LONG-CHAIN-ALCOHOL O-FATTY-ACYLTRANSFERASE 3-RELATED"/>
    <property type="match status" value="1"/>
</dbReference>
<accession>A0A3D8QQ25</accession>
<dbReference type="InterPro" id="IPR032805">
    <property type="entry name" value="Wax_synthase_dom"/>
</dbReference>
<evidence type="ECO:0000256" key="5">
    <source>
        <dbReference type="ARBA" id="ARBA00022692"/>
    </source>
</evidence>
<name>A0A3D8QQ25_9HELO</name>
<keyword evidence="7 8" id="KW-0472">Membrane</keyword>
<keyword evidence="4" id="KW-0808">Transferase</keyword>
<feature type="domain" description="Wax synthase" evidence="9">
    <location>
        <begin position="199"/>
        <end position="286"/>
    </location>
</feature>
<comment type="similarity">
    <text evidence="3">Belongs to the wax synthase family.</text>
</comment>
<dbReference type="GO" id="GO:0008374">
    <property type="term" value="F:O-acyltransferase activity"/>
    <property type="evidence" value="ECO:0007669"/>
    <property type="project" value="InterPro"/>
</dbReference>
<evidence type="ECO:0000256" key="4">
    <source>
        <dbReference type="ARBA" id="ARBA00022679"/>
    </source>
</evidence>